<keyword evidence="5" id="KW-1185">Reference proteome</keyword>
<dbReference type="InterPro" id="IPR028896">
    <property type="entry name" value="GcvT/YgfZ/DmdA"/>
</dbReference>
<comment type="caution">
    <text evidence="4">The sequence shown here is derived from an EMBL/GenBank/DDBJ whole genome shotgun (WGS) entry which is preliminary data.</text>
</comment>
<dbReference type="InterPro" id="IPR027266">
    <property type="entry name" value="TrmE/GcvT-like"/>
</dbReference>
<dbReference type="InterPro" id="IPR006222">
    <property type="entry name" value="GCVT_N"/>
</dbReference>
<dbReference type="OrthoDB" id="9774591at2"/>
<feature type="domain" description="GCVT N-terminal" evidence="2">
    <location>
        <begin position="16"/>
        <end position="246"/>
    </location>
</feature>
<organism evidence="4 5">
    <name type="scientific">Marvinbryantia formatexigens DSM 14469</name>
    <dbReference type="NCBI Taxonomy" id="478749"/>
    <lineage>
        <taxon>Bacteria</taxon>
        <taxon>Bacillati</taxon>
        <taxon>Bacillota</taxon>
        <taxon>Clostridia</taxon>
        <taxon>Lachnospirales</taxon>
        <taxon>Lachnospiraceae</taxon>
        <taxon>Marvinbryantia</taxon>
    </lineage>
</organism>
<gene>
    <name evidence="4" type="ORF">BRYFOR_06087</name>
</gene>
<dbReference type="Pfam" id="PF01571">
    <property type="entry name" value="GCV_T"/>
    <property type="match status" value="1"/>
</dbReference>
<name>C6LBU2_9FIRM</name>
<dbReference type="Gene3D" id="3.30.1360.120">
    <property type="entry name" value="Probable tRNA modification gtpase trme, domain 1"/>
    <property type="match status" value="1"/>
</dbReference>
<evidence type="ECO:0000313" key="4">
    <source>
        <dbReference type="EMBL" id="EET61895.1"/>
    </source>
</evidence>
<dbReference type="PIRSF" id="PIRSF006487">
    <property type="entry name" value="GcvT"/>
    <property type="match status" value="1"/>
</dbReference>
<sequence>MREQRRANKMLLISTDESCRHQHEVIRNTVGVYYFTHRLIEVTGADALVLLERLYPCRISKLDITKGKYTMLLTEEGIPQDDCVITRQGETTYWISTLHVPRIMREMENASDGLDAKWEEITKKIDMYAVQGPRAEEMVEQLLEVNPHGQKRFQMVENRLGDIQIKAAKGGYTGEKGYEIYCDVKDTEAVKQMLCAEVGKYGGEFVDEFDVIAYTLATEAGLYLVTDFDDATPFETGMDWMIDWTKEEFLGRDAVLAAKDQPMKKKLVGITVDDPNVKVHGGPYGAVVSKNGKEIGRVTKFTYGFTVGKWVGMALINAGSAETGEHVTLDWDVDAVVTERKFI</sequence>
<protein>
    <submittedName>
        <fullName evidence="4">Glycine cleavage T-protein</fullName>
    </submittedName>
</protein>
<evidence type="ECO:0000313" key="5">
    <source>
        <dbReference type="Proteomes" id="UP000005561"/>
    </source>
</evidence>
<dbReference type="SUPFAM" id="SSF103025">
    <property type="entry name" value="Folate-binding domain"/>
    <property type="match status" value="1"/>
</dbReference>
<evidence type="ECO:0000259" key="2">
    <source>
        <dbReference type="Pfam" id="PF01571"/>
    </source>
</evidence>
<evidence type="ECO:0000256" key="1">
    <source>
        <dbReference type="PIRSR" id="PIRSR006487-1"/>
    </source>
</evidence>
<dbReference type="PANTHER" id="PTHR43757:SF2">
    <property type="entry name" value="AMINOMETHYLTRANSFERASE, MITOCHONDRIAL"/>
    <property type="match status" value="1"/>
</dbReference>
<dbReference type="STRING" id="168384.SAMN05660368_00555"/>
<dbReference type="eggNOG" id="COG0404">
    <property type="taxonomic scope" value="Bacteria"/>
</dbReference>
<dbReference type="Proteomes" id="UP000005561">
    <property type="component" value="Unassembled WGS sequence"/>
</dbReference>
<dbReference type="Pfam" id="PF08669">
    <property type="entry name" value="GCV_T_C"/>
    <property type="match status" value="1"/>
</dbReference>
<accession>C6LBU2</accession>
<dbReference type="PANTHER" id="PTHR43757">
    <property type="entry name" value="AMINOMETHYLTRANSFERASE"/>
    <property type="match status" value="1"/>
</dbReference>
<dbReference type="InterPro" id="IPR029043">
    <property type="entry name" value="GcvT/YgfZ_C"/>
</dbReference>
<proteinExistence type="predicted"/>
<evidence type="ECO:0000259" key="3">
    <source>
        <dbReference type="Pfam" id="PF08669"/>
    </source>
</evidence>
<dbReference type="AlphaFoldDB" id="C6LBU2"/>
<feature type="domain" description="Aminomethyltransferase C-terminal" evidence="3">
    <location>
        <begin position="265"/>
        <end position="342"/>
    </location>
</feature>
<feature type="binding site" evidence="1">
    <location>
        <position position="179"/>
    </location>
    <ligand>
        <name>substrate</name>
    </ligand>
</feature>
<dbReference type="SUPFAM" id="SSF101790">
    <property type="entry name" value="Aminomethyltransferase beta-barrel domain"/>
    <property type="match status" value="1"/>
</dbReference>
<reference evidence="4" key="1">
    <citation type="submission" date="2009-07" db="EMBL/GenBank/DDBJ databases">
        <authorList>
            <person name="Weinstock G."/>
            <person name="Sodergren E."/>
            <person name="Clifton S."/>
            <person name="Fulton L."/>
            <person name="Fulton B."/>
            <person name="Courtney L."/>
            <person name="Fronick C."/>
            <person name="Harrison M."/>
            <person name="Strong C."/>
            <person name="Farmer C."/>
            <person name="Delahaunty K."/>
            <person name="Markovic C."/>
            <person name="Hall O."/>
            <person name="Minx P."/>
            <person name="Tomlinson C."/>
            <person name="Mitreva M."/>
            <person name="Nelson J."/>
            <person name="Hou S."/>
            <person name="Wollam A."/>
            <person name="Pepin K.H."/>
            <person name="Johnson M."/>
            <person name="Bhonagiri V."/>
            <person name="Nash W.E."/>
            <person name="Warren W."/>
            <person name="Chinwalla A."/>
            <person name="Mardis E.R."/>
            <person name="Wilson R.K."/>
        </authorList>
    </citation>
    <scope>NUCLEOTIDE SEQUENCE [LARGE SCALE GENOMIC DNA]</scope>
    <source>
        <strain evidence="4">DSM 14469</strain>
    </source>
</reference>
<dbReference type="InterPro" id="IPR013977">
    <property type="entry name" value="GcvT_C"/>
</dbReference>
<dbReference type="EMBL" id="ACCL02000004">
    <property type="protein sequence ID" value="EET61895.1"/>
    <property type="molecule type" value="Genomic_DNA"/>
</dbReference>